<proteinExistence type="predicted"/>
<organism evidence="1">
    <name type="scientific">Trichodesmium erythraeum (strain IMS101)</name>
    <dbReference type="NCBI Taxonomy" id="203124"/>
    <lineage>
        <taxon>Bacteria</taxon>
        <taxon>Bacillati</taxon>
        <taxon>Cyanobacteriota</taxon>
        <taxon>Cyanophyceae</taxon>
        <taxon>Oscillatoriophycideae</taxon>
        <taxon>Oscillatoriales</taxon>
        <taxon>Microcoleaceae</taxon>
        <taxon>Trichodesmium</taxon>
    </lineage>
</organism>
<protein>
    <submittedName>
        <fullName evidence="1">Uncharacterized protein</fullName>
    </submittedName>
</protein>
<dbReference type="AlphaFoldDB" id="Q110S0"/>
<dbReference type="EMBL" id="CP000393">
    <property type="protein sequence ID" value="ABG52004.1"/>
    <property type="molecule type" value="Genomic_DNA"/>
</dbReference>
<gene>
    <name evidence="1" type="ordered locus">Tery_2830</name>
</gene>
<dbReference type="HOGENOM" id="CLU_2468138_0_0_3"/>
<dbReference type="RefSeq" id="WP_011612365.1">
    <property type="nucleotide sequence ID" value="NC_008312.1"/>
</dbReference>
<evidence type="ECO:0000313" key="1">
    <source>
        <dbReference type="EMBL" id="ABG52004.1"/>
    </source>
</evidence>
<accession>Q110S0</accession>
<sequence length="88" mass="10079">MVFERRSLLGNFYLISCLLKFLDGQKLDVLFDCFFERRSLLGNFYLISNALGSEGSYSVVHYAMAMGKCQKPPTIMLNNTDAVMFYLT</sequence>
<dbReference type="KEGG" id="ter:Tery_2830"/>
<name>Q110S0_TRIEI</name>
<reference evidence="1" key="1">
    <citation type="submission" date="2006-06" db="EMBL/GenBank/DDBJ databases">
        <title>Complete sequence of Trichodesmium erythraeum IMS101.</title>
        <authorList>
            <consortium name="US DOE Joint Genome Institute"/>
            <person name="Copeland A."/>
            <person name="Lucas S."/>
            <person name="Lapidus A."/>
            <person name="Barry K."/>
            <person name="Detter J.C."/>
            <person name="Glavina del Rio T."/>
            <person name="Hammon N."/>
            <person name="Israni S."/>
            <person name="Dalin E."/>
            <person name="Tice H."/>
            <person name="Pitluck S."/>
            <person name="Kiss H."/>
            <person name="Munk A.C."/>
            <person name="Brettin T."/>
            <person name="Bruce D."/>
            <person name="Han C."/>
            <person name="Tapia R."/>
            <person name="Gilna P."/>
            <person name="Schmutz J."/>
            <person name="Larimer F."/>
            <person name="Land M."/>
            <person name="Hauser L."/>
            <person name="Kyrpides N."/>
            <person name="Kim E."/>
            <person name="Richardson P."/>
        </authorList>
    </citation>
    <scope>NUCLEOTIDE SEQUENCE [LARGE SCALE GENOMIC DNA]</scope>
    <source>
        <strain evidence="1">IMS101</strain>
    </source>
</reference>